<keyword evidence="2" id="KW-1185">Reference proteome</keyword>
<dbReference type="AlphaFoldDB" id="A0A127PT36"/>
<name>A0A127PT36_9BURK</name>
<sequence>MAMTNRINDTLPNMIFPYELKTGPFANPWQMMMNIGKPINA</sequence>
<dbReference type="EMBL" id="CP013235">
    <property type="protein sequence ID" value="AMP10819.1"/>
    <property type="molecule type" value="Genomic_DNA"/>
</dbReference>
<reference evidence="1 2" key="1">
    <citation type="submission" date="2015-11" db="EMBL/GenBank/DDBJ databases">
        <title>Exploring the genomic traits of fungus-feeding bacterial genus Collimonas.</title>
        <authorList>
            <person name="Song C."/>
            <person name="Schmidt R."/>
            <person name="de Jager V."/>
            <person name="Krzyzanowska D."/>
            <person name="Jongedijk E."/>
            <person name="Cankar K."/>
            <person name="Beekwilder J."/>
            <person name="van Veen A."/>
            <person name="de Boer W."/>
            <person name="van Veen J.A."/>
            <person name="Garbeva P."/>
        </authorList>
    </citation>
    <scope>NUCLEOTIDE SEQUENCE [LARGE SCALE GENOMIC DNA]</scope>
    <source>
        <strain evidence="1 2">Ter282</strain>
    </source>
</reference>
<accession>A0A127PT36</accession>
<evidence type="ECO:0000313" key="2">
    <source>
        <dbReference type="Proteomes" id="UP000071778"/>
    </source>
</evidence>
<dbReference type="Proteomes" id="UP000071778">
    <property type="component" value="Chromosome"/>
</dbReference>
<gene>
    <name evidence="1" type="ORF">CAter282_3113</name>
</gene>
<proteinExistence type="predicted"/>
<organism evidence="1 2">
    <name type="scientific">Collimonas arenae</name>
    <dbReference type="NCBI Taxonomy" id="279058"/>
    <lineage>
        <taxon>Bacteria</taxon>
        <taxon>Pseudomonadati</taxon>
        <taxon>Pseudomonadota</taxon>
        <taxon>Betaproteobacteria</taxon>
        <taxon>Burkholderiales</taxon>
        <taxon>Oxalobacteraceae</taxon>
        <taxon>Collimonas</taxon>
    </lineage>
</organism>
<evidence type="ECO:0000313" key="1">
    <source>
        <dbReference type="EMBL" id="AMP10819.1"/>
    </source>
</evidence>
<protein>
    <submittedName>
        <fullName evidence="1">Uncharacterized protein</fullName>
    </submittedName>
</protein>